<gene>
    <name evidence="2" type="ORF">ACFOPQ_01315</name>
</gene>
<organism evidence="2 3">
    <name type="scientific">Deinococcus antarcticus</name>
    <dbReference type="NCBI Taxonomy" id="1298767"/>
    <lineage>
        <taxon>Bacteria</taxon>
        <taxon>Thermotogati</taxon>
        <taxon>Deinococcota</taxon>
        <taxon>Deinococci</taxon>
        <taxon>Deinococcales</taxon>
        <taxon>Deinococcaceae</taxon>
        <taxon>Deinococcus</taxon>
    </lineage>
</organism>
<dbReference type="Gene3D" id="3.60.20.10">
    <property type="entry name" value="Glutamine Phosphoribosylpyrophosphate, subunit 1, domain 1"/>
    <property type="match status" value="1"/>
</dbReference>
<protein>
    <recommendedName>
        <fullName evidence="1">Glutamine amidotransferase type-2 domain-containing protein</fullName>
    </recommendedName>
</protein>
<dbReference type="SUPFAM" id="SSF56235">
    <property type="entry name" value="N-terminal nucleophile aminohydrolases (Ntn hydrolases)"/>
    <property type="match status" value="1"/>
</dbReference>
<comment type="caution">
    <text evidence="2">The sequence shown here is derived from an EMBL/GenBank/DDBJ whole genome shotgun (WGS) entry which is preliminary data.</text>
</comment>
<evidence type="ECO:0000313" key="2">
    <source>
        <dbReference type="EMBL" id="MFC3859414.1"/>
    </source>
</evidence>
<dbReference type="PROSITE" id="PS51278">
    <property type="entry name" value="GATASE_TYPE_2"/>
    <property type="match status" value="1"/>
</dbReference>
<evidence type="ECO:0000313" key="3">
    <source>
        <dbReference type="Proteomes" id="UP001595748"/>
    </source>
</evidence>
<dbReference type="Pfam" id="PF13522">
    <property type="entry name" value="GATase_6"/>
    <property type="match status" value="1"/>
</dbReference>
<feature type="domain" description="Glutamine amidotransferase type-2" evidence="1">
    <location>
        <begin position="2"/>
        <end position="217"/>
    </location>
</feature>
<dbReference type="InterPro" id="IPR029055">
    <property type="entry name" value="Ntn_hydrolases_N"/>
</dbReference>
<dbReference type="InterPro" id="IPR017932">
    <property type="entry name" value="GATase_2_dom"/>
</dbReference>
<name>A0ABV8A1U2_9DEIO</name>
<dbReference type="RefSeq" id="WP_380075580.1">
    <property type="nucleotide sequence ID" value="NZ_JBHRZF010000011.1"/>
</dbReference>
<dbReference type="EMBL" id="JBHRZF010000011">
    <property type="protein sequence ID" value="MFC3859414.1"/>
    <property type="molecule type" value="Genomic_DNA"/>
</dbReference>
<evidence type="ECO:0000259" key="1">
    <source>
        <dbReference type="PROSITE" id="PS51278"/>
    </source>
</evidence>
<dbReference type="Proteomes" id="UP001595748">
    <property type="component" value="Unassembled WGS sequence"/>
</dbReference>
<reference evidence="3" key="1">
    <citation type="journal article" date="2019" name="Int. J. Syst. Evol. Microbiol.">
        <title>The Global Catalogue of Microorganisms (GCM) 10K type strain sequencing project: providing services to taxonomists for standard genome sequencing and annotation.</title>
        <authorList>
            <consortium name="The Broad Institute Genomics Platform"/>
            <consortium name="The Broad Institute Genome Sequencing Center for Infectious Disease"/>
            <person name="Wu L."/>
            <person name="Ma J."/>
        </authorList>
    </citation>
    <scope>NUCLEOTIDE SEQUENCE [LARGE SCALE GENOMIC DNA]</scope>
    <source>
        <strain evidence="3">CCTCC AB 2013263</strain>
    </source>
</reference>
<sequence>MCGLYGFLGDRADVGLLAELAHLADLRGGHAHGWATTTHDHKERGLFRPDCPLPTGTVIGHARLATSGAYDDLRCAQPLRAGSWSVAHNGTIPDVSAHVFRHRLTYPPVDSALLPELFHRADTLDGVVECLEDLTGGLPLALLALRRDGLLLAARRGHPLYAATLPEGTYFCTAPFPGAALLPDASAAVYHGGHTRALALTTGAHLKRHEGGPRWSA</sequence>
<accession>A0ABV8A1U2</accession>
<keyword evidence="3" id="KW-1185">Reference proteome</keyword>
<proteinExistence type="predicted"/>